<organism evidence="4 5">
    <name type="scientific">Dendrobium thyrsiflorum</name>
    <name type="common">Pinecone-like raceme dendrobium</name>
    <name type="synonym">Orchid</name>
    <dbReference type="NCBI Taxonomy" id="117978"/>
    <lineage>
        <taxon>Eukaryota</taxon>
        <taxon>Viridiplantae</taxon>
        <taxon>Streptophyta</taxon>
        <taxon>Embryophyta</taxon>
        <taxon>Tracheophyta</taxon>
        <taxon>Spermatophyta</taxon>
        <taxon>Magnoliopsida</taxon>
        <taxon>Liliopsida</taxon>
        <taxon>Asparagales</taxon>
        <taxon>Orchidaceae</taxon>
        <taxon>Epidendroideae</taxon>
        <taxon>Malaxideae</taxon>
        <taxon>Dendrobiinae</taxon>
        <taxon>Dendrobium</taxon>
    </lineage>
</organism>
<dbReference type="EMBL" id="JANQDX010000010">
    <property type="protein sequence ID" value="KAL0917917.1"/>
    <property type="molecule type" value="Genomic_DNA"/>
</dbReference>
<proteinExistence type="inferred from homology"/>
<feature type="region of interest" description="Disordered" evidence="2">
    <location>
        <begin position="246"/>
        <end position="380"/>
    </location>
</feature>
<feature type="compositionally biased region" description="Basic and acidic residues" evidence="2">
    <location>
        <begin position="246"/>
        <end position="316"/>
    </location>
</feature>
<comment type="caution">
    <text evidence="4">The sequence shown here is derived from an EMBL/GenBank/DDBJ whole genome shotgun (WGS) entry which is preliminary data.</text>
</comment>
<dbReference type="Gene3D" id="2.60.40.790">
    <property type="match status" value="1"/>
</dbReference>
<name>A0ABD0V5L3_DENTH</name>
<dbReference type="Proteomes" id="UP001552299">
    <property type="component" value="Unassembled WGS sequence"/>
</dbReference>
<sequence>MLARRPQRRARPPPQPIFDDFKPREEWIQEPSNYILRLYLPQVFKTEDFNVIYDQSRKITVRGTKQVGENRFSRFESSHNVPIDSNLEKISGILENNILALTIPKIIAVKPSEEKKEETVLEEKAKIVTEERKEEEKQTLPKEKPVFAEEERKEEAEIKEKTDEQVMSEAMQKPNALEEKKEELALKEESKMLAEERKEEEPLKEIKEKPTVAKEKPVLAEEESKEEAVIKDVAKKRIDEKIKEAAMQKKPNALEEKKEEPALKEKSKMFAEERKEEEPLKEIKEKPIVPKDKPMTPEEERKESTVLKEMKEEPMKTEMAMEEPIWEKRKDEADPNEIKKEEHIVKEKQETEEKHETIQKDKQKCFDGEKKEDSAKKEETWEDAVTRKRRYCHETRVQEKQPKEKESKKRSWLCNEEDKGWLDWLDGAFIDDVLKKVYRNKKLITLALVMFSTGFFISRKLRKKKG</sequence>
<feature type="compositionally biased region" description="Basic and acidic residues" evidence="2">
    <location>
        <begin position="325"/>
        <end position="379"/>
    </location>
</feature>
<feature type="compositionally biased region" description="Basic and acidic residues" evidence="2">
    <location>
        <begin position="192"/>
        <end position="219"/>
    </location>
</feature>
<accession>A0ABD0V5L3</accession>
<feature type="compositionally biased region" description="Basic and acidic residues" evidence="2">
    <location>
        <begin position="130"/>
        <end position="164"/>
    </location>
</feature>
<dbReference type="SUPFAM" id="SSF49764">
    <property type="entry name" value="HSP20-like chaperones"/>
    <property type="match status" value="1"/>
</dbReference>
<evidence type="ECO:0000259" key="3">
    <source>
        <dbReference type="PROSITE" id="PS01031"/>
    </source>
</evidence>
<dbReference type="PROSITE" id="PS01031">
    <property type="entry name" value="SHSP"/>
    <property type="match status" value="1"/>
</dbReference>
<comment type="similarity">
    <text evidence="1">Belongs to the small heat shock protein (HSP20) family.</text>
</comment>
<keyword evidence="5" id="KW-1185">Reference proteome</keyword>
<feature type="region of interest" description="Disordered" evidence="2">
    <location>
        <begin position="130"/>
        <end position="179"/>
    </location>
</feature>
<evidence type="ECO:0000256" key="2">
    <source>
        <dbReference type="SAM" id="MobiDB-lite"/>
    </source>
</evidence>
<evidence type="ECO:0000256" key="1">
    <source>
        <dbReference type="PROSITE-ProRule" id="PRU00285"/>
    </source>
</evidence>
<evidence type="ECO:0000313" key="5">
    <source>
        <dbReference type="Proteomes" id="UP001552299"/>
    </source>
</evidence>
<feature type="compositionally biased region" description="Basic residues" evidence="2">
    <location>
        <begin position="1"/>
        <end position="11"/>
    </location>
</feature>
<dbReference type="AlphaFoldDB" id="A0ABD0V5L3"/>
<dbReference type="CDD" id="cd00298">
    <property type="entry name" value="ACD_sHsps_p23-like"/>
    <property type="match status" value="1"/>
</dbReference>
<protein>
    <recommendedName>
        <fullName evidence="3">SHSP domain-containing protein</fullName>
    </recommendedName>
</protein>
<evidence type="ECO:0000313" key="4">
    <source>
        <dbReference type="EMBL" id="KAL0917917.1"/>
    </source>
</evidence>
<reference evidence="4 5" key="1">
    <citation type="journal article" date="2024" name="Plant Biotechnol. J.">
        <title>Dendrobium thyrsiflorum genome and its molecular insights into genes involved in important horticultural traits.</title>
        <authorList>
            <person name="Chen B."/>
            <person name="Wang J.Y."/>
            <person name="Zheng P.J."/>
            <person name="Li K.L."/>
            <person name="Liang Y.M."/>
            <person name="Chen X.F."/>
            <person name="Zhang C."/>
            <person name="Zhao X."/>
            <person name="He X."/>
            <person name="Zhang G.Q."/>
            <person name="Liu Z.J."/>
            <person name="Xu Q."/>
        </authorList>
    </citation>
    <scope>NUCLEOTIDE SEQUENCE [LARGE SCALE GENOMIC DNA]</scope>
    <source>
        <strain evidence="4">GZMU011</strain>
    </source>
</reference>
<dbReference type="InterPro" id="IPR008978">
    <property type="entry name" value="HSP20-like_chaperone"/>
</dbReference>
<feature type="domain" description="SHSP" evidence="3">
    <location>
        <begin position="16"/>
        <end position="123"/>
    </location>
</feature>
<dbReference type="InterPro" id="IPR002068">
    <property type="entry name" value="A-crystallin/Hsp20_dom"/>
</dbReference>
<feature type="region of interest" description="Disordered" evidence="2">
    <location>
        <begin position="1"/>
        <end position="20"/>
    </location>
</feature>
<gene>
    <name evidence="4" type="ORF">M5K25_013026</name>
</gene>
<feature type="region of interest" description="Disordered" evidence="2">
    <location>
        <begin position="192"/>
        <end position="228"/>
    </location>
</feature>